<keyword evidence="2 5" id="KW-0378">Hydrolase</keyword>
<dbReference type="EMBL" id="VOHW01000003">
    <property type="protein sequence ID" value="TWV62984.1"/>
    <property type="molecule type" value="Genomic_DNA"/>
</dbReference>
<dbReference type="GO" id="GO:0004806">
    <property type="term" value="F:triacylglycerol lipase activity"/>
    <property type="evidence" value="ECO:0007669"/>
    <property type="project" value="TreeGrafter"/>
</dbReference>
<evidence type="ECO:0000256" key="1">
    <source>
        <dbReference type="ARBA" id="ARBA00010515"/>
    </source>
</evidence>
<dbReference type="Pfam" id="PF01738">
    <property type="entry name" value="DLH"/>
    <property type="match status" value="1"/>
</dbReference>
<dbReference type="Pfam" id="PF20434">
    <property type="entry name" value="BD-FAE"/>
    <property type="match status" value="1"/>
</dbReference>
<evidence type="ECO:0000259" key="3">
    <source>
        <dbReference type="Pfam" id="PF01738"/>
    </source>
</evidence>
<comment type="caution">
    <text evidence="5">The sequence shown here is derived from an EMBL/GenBank/DDBJ whole genome shotgun (WGS) entry which is preliminary data.</text>
</comment>
<evidence type="ECO:0000313" key="6">
    <source>
        <dbReference type="Proteomes" id="UP000315827"/>
    </source>
</evidence>
<dbReference type="InterPro" id="IPR002925">
    <property type="entry name" value="Dienelactn_hydro"/>
</dbReference>
<dbReference type="AlphaFoldDB" id="A0A5C6KKK2"/>
<dbReference type="Gene3D" id="3.40.50.1820">
    <property type="entry name" value="alpha/beta hydrolase"/>
    <property type="match status" value="1"/>
</dbReference>
<protein>
    <submittedName>
        <fullName evidence="5">Alpha/beta hydrolase</fullName>
    </submittedName>
</protein>
<proteinExistence type="inferred from homology"/>
<dbReference type="Proteomes" id="UP000315827">
    <property type="component" value="Unassembled WGS sequence"/>
</dbReference>
<dbReference type="SUPFAM" id="SSF53474">
    <property type="entry name" value="alpha/beta-Hydrolases"/>
    <property type="match status" value="1"/>
</dbReference>
<dbReference type="PANTHER" id="PTHR48081">
    <property type="entry name" value="AB HYDROLASE SUPERFAMILY PROTEIN C4A8.06C"/>
    <property type="match status" value="1"/>
</dbReference>
<name>A0A5C6KKK2_PARDI</name>
<dbReference type="RefSeq" id="WP_146375327.1">
    <property type="nucleotide sequence ID" value="NZ_VOHW01000003.1"/>
</dbReference>
<evidence type="ECO:0000259" key="4">
    <source>
        <dbReference type="Pfam" id="PF20434"/>
    </source>
</evidence>
<feature type="domain" description="Dienelactone hydrolase" evidence="3">
    <location>
        <begin position="163"/>
        <end position="224"/>
    </location>
</feature>
<gene>
    <name evidence="5" type="ORF">FSA05_06410</name>
</gene>
<comment type="similarity">
    <text evidence="1">Belongs to the 'GDXG' lipolytic enzyme family.</text>
</comment>
<evidence type="ECO:0000256" key="2">
    <source>
        <dbReference type="ARBA" id="ARBA00022801"/>
    </source>
</evidence>
<dbReference type="InterPro" id="IPR029058">
    <property type="entry name" value="AB_hydrolase_fold"/>
</dbReference>
<evidence type="ECO:0000313" key="5">
    <source>
        <dbReference type="EMBL" id="TWV62984.1"/>
    </source>
</evidence>
<organism evidence="5 6">
    <name type="scientific">Parabacteroides distasonis</name>
    <dbReference type="NCBI Taxonomy" id="823"/>
    <lineage>
        <taxon>Bacteria</taxon>
        <taxon>Pseudomonadati</taxon>
        <taxon>Bacteroidota</taxon>
        <taxon>Bacteroidia</taxon>
        <taxon>Bacteroidales</taxon>
        <taxon>Tannerellaceae</taxon>
        <taxon>Parabacteroides</taxon>
    </lineage>
</organism>
<dbReference type="InterPro" id="IPR049492">
    <property type="entry name" value="BD-FAE-like_dom"/>
</dbReference>
<dbReference type="PANTHER" id="PTHR48081:SF30">
    <property type="entry name" value="ACETYL-HYDROLASE LIPR-RELATED"/>
    <property type="match status" value="1"/>
</dbReference>
<reference evidence="5 6" key="1">
    <citation type="submission" date="2019-07" db="EMBL/GenBank/DDBJ databases">
        <title>Genome sequencing of Parabacteroides distasonis iSURF_7.</title>
        <authorList>
            <person name="Degefu H.N."/>
            <person name="Ruoff K.L."/>
            <person name="Price C.E."/>
            <person name="Valls R.A."/>
            <person name="O'Toole G.A."/>
        </authorList>
    </citation>
    <scope>NUCLEOTIDE SEQUENCE [LARGE SCALE GENOMIC DNA]</scope>
    <source>
        <strain evidence="5 6">CFPLTA003_1B</strain>
    </source>
</reference>
<dbReference type="InterPro" id="IPR050300">
    <property type="entry name" value="GDXG_lipolytic_enzyme"/>
</dbReference>
<accession>A0A5C6KKK2</accession>
<sequence>MKLYIDYPDDMKASEKRPAIVFYFGGGWIAGDIAHFKPQADHFVKKGLITVRVNYRVQGRHKVSPFVCLSDAKSAIRYIRKNADSLCIKSDSIVASGGSAGGHLAAAIASIDGFNDATDDLSVSCKPNLLVLFNPVLDNGPEGYGYDRVKKHYKEFSPYYNIKEGLPPTIIFLGTNDNLIPVETMEKYRDNMLELGNVCDLYLYEDQQHGFFNHGRNNNVYYYDTLNKMERFLNRFGYIK</sequence>
<feature type="domain" description="BD-FAE-like" evidence="4">
    <location>
        <begin position="12"/>
        <end position="113"/>
    </location>
</feature>